<comment type="caution">
    <text evidence="1">The sequence shown here is derived from an EMBL/GenBank/DDBJ whole genome shotgun (WGS) entry which is preliminary data.</text>
</comment>
<evidence type="ECO:0000313" key="1">
    <source>
        <dbReference type="EMBL" id="MFC7321275.1"/>
    </source>
</evidence>
<dbReference type="InterPro" id="IPR005560">
    <property type="entry name" value="Csp_YhjQ"/>
</dbReference>
<keyword evidence="2" id="KW-1185">Reference proteome</keyword>
<reference evidence="2" key="1">
    <citation type="journal article" date="2019" name="Int. J. Syst. Evol. Microbiol.">
        <title>The Global Catalogue of Microorganisms (GCM) 10K type strain sequencing project: providing services to taxonomists for standard genome sequencing and annotation.</title>
        <authorList>
            <consortium name="The Broad Institute Genomics Platform"/>
            <consortium name="The Broad Institute Genome Sequencing Center for Infectious Disease"/>
            <person name="Wu L."/>
            <person name="Ma J."/>
        </authorList>
    </citation>
    <scope>NUCLEOTIDE SEQUENCE [LARGE SCALE GENOMIC DNA]</scope>
    <source>
        <strain evidence="2">CCUG 73951</strain>
    </source>
</reference>
<dbReference type="Pfam" id="PF03860">
    <property type="entry name" value="Csp"/>
    <property type="match status" value="1"/>
</dbReference>
<proteinExistence type="predicted"/>
<organism evidence="1 2">
    <name type="scientific">Halobacillus campisalis</name>
    <dbReference type="NCBI Taxonomy" id="435909"/>
    <lineage>
        <taxon>Bacteria</taxon>
        <taxon>Bacillati</taxon>
        <taxon>Bacillota</taxon>
        <taxon>Bacilli</taxon>
        <taxon>Bacillales</taxon>
        <taxon>Bacillaceae</taxon>
        <taxon>Halobacillus</taxon>
    </lineage>
</organism>
<dbReference type="EMBL" id="JBHTBY010000008">
    <property type="protein sequence ID" value="MFC7321275.1"/>
    <property type="molecule type" value="Genomic_DNA"/>
</dbReference>
<name>A0ABW2K577_9BACI</name>
<dbReference type="Proteomes" id="UP001596494">
    <property type="component" value="Unassembled WGS sequence"/>
</dbReference>
<dbReference type="Gene3D" id="1.20.1270.360">
    <property type="match status" value="1"/>
</dbReference>
<dbReference type="RefSeq" id="WP_289216387.1">
    <property type="nucleotide sequence ID" value="NZ_JAPVRC010000006.1"/>
</dbReference>
<protein>
    <submittedName>
        <fullName evidence="1">Uncharacterized protein</fullName>
    </submittedName>
</protein>
<gene>
    <name evidence="1" type="ORF">ACFQMN_10315</name>
</gene>
<accession>A0ABW2K577</accession>
<evidence type="ECO:0000313" key="2">
    <source>
        <dbReference type="Proteomes" id="UP001596494"/>
    </source>
</evidence>
<sequence>MKGLDRKRYEKSLHLLTGFHLAKKSMEAYHHAKETVGSGSPIADEITSACAAICRDCVENIKQLNDEELQEVMKICLANAMMCDELYSNVK</sequence>